<sequence length="230" mass="24960">MRPLIGFIASLILILASCGKDRDLASLLISPDAASLVFPENLTECYEGTLISATLSEVTLQWNASANTDRYELHISHLINGSKDIYTTENVNFTARIERGVPYSWYVVSLADGSNATATSDTWSFYNAGDAITSYVPFPAEALNPLPGASLSGMSSVNLTWQAADLDDDIVEYDVYFGSSKPPVMFEQDLSTASLTSVPVTSGTTYFWKIVTRDAIGNESDSEVFSFSVN</sequence>
<reference evidence="2" key="1">
    <citation type="journal article" date="2019" name="Int. J. Syst. Evol. Microbiol.">
        <title>The Global Catalogue of Microorganisms (GCM) 10K type strain sequencing project: providing services to taxonomists for standard genome sequencing and annotation.</title>
        <authorList>
            <consortium name="The Broad Institute Genomics Platform"/>
            <consortium name="The Broad Institute Genome Sequencing Center for Infectious Disease"/>
            <person name="Wu L."/>
            <person name="Ma J."/>
        </authorList>
    </citation>
    <scope>NUCLEOTIDE SEQUENCE [LARGE SCALE GENOMIC DNA]</scope>
    <source>
        <strain evidence="2">CGMCC 1.12606</strain>
    </source>
</reference>
<evidence type="ECO:0000313" key="1">
    <source>
        <dbReference type="EMBL" id="GGD41212.1"/>
    </source>
</evidence>
<dbReference type="SUPFAM" id="SSF49265">
    <property type="entry name" value="Fibronectin type III"/>
    <property type="match status" value="1"/>
</dbReference>
<dbReference type="EMBL" id="BMFH01000001">
    <property type="protein sequence ID" value="GGD41212.1"/>
    <property type="molecule type" value="Genomic_DNA"/>
</dbReference>
<name>A0ABQ1QT98_9FLAO</name>
<evidence type="ECO:0000313" key="2">
    <source>
        <dbReference type="Proteomes" id="UP000625780"/>
    </source>
</evidence>
<proteinExistence type="predicted"/>
<dbReference type="InterPro" id="IPR036116">
    <property type="entry name" value="FN3_sf"/>
</dbReference>
<dbReference type="RefSeq" id="WP_188369165.1">
    <property type="nucleotide sequence ID" value="NZ_BMFH01000001.1"/>
</dbReference>
<dbReference type="Proteomes" id="UP000625780">
    <property type="component" value="Unassembled WGS sequence"/>
</dbReference>
<comment type="caution">
    <text evidence="1">The sequence shown here is derived from an EMBL/GenBank/DDBJ whole genome shotgun (WGS) entry which is preliminary data.</text>
</comment>
<protein>
    <recommendedName>
        <fullName evidence="3">Fibronectin type-III domain-containing protein</fullName>
    </recommendedName>
</protein>
<dbReference type="InterPro" id="IPR013783">
    <property type="entry name" value="Ig-like_fold"/>
</dbReference>
<gene>
    <name evidence="1" type="ORF">GCM10011361_05390</name>
</gene>
<dbReference type="Gene3D" id="2.60.40.10">
    <property type="entry name" value="Immunoglobulins"/>
    <property type="match status" value="2"/>
</dbReference>
<evidence type="ECO:0008006" key="3">
    <source>
        <dbReference type="Google" id="ProtNLM"/>
    </source>
</evidence>
<organism evidence="1 2">
    <name type="scientific">Muriicola marianensis</name>
    <dbReference type="NCBI Taxonomy" id="1324801"/>
    <lineage>
        <taxon>Bacteria</taxon>
        <taxon>Pseudomonadati</taxon>
        <taxon>Bacteroidota</taxon>
        <taxon>Flavobacteriia</taxon>
        <taxon>Flavobacteriales</taxon>
        <taxon>Flavobacteriaceae</taxon>
        <taxon>Muriicola</taxon>
    </lineage>
</organism>
<dbReference type="PROSITE" id="PS51257">
    <property type="entry name" value="PROKAR_LIPOPROTEIN"/>
    <property type="match status" value="1"/>
</dbReference>
<accession>A0ABQ1QT98</accession>
<keyword evidence="2" id="KW-1185">Reference proteome</keyword>